<dbReference type="Proteomes" id="UP000598146">
    <property type="component" value="Unassembled WGS sequence"/>
</dbReference>
<keyword evidence="2" id="KW-1185">Reference proteome</keyword>
<comment type="caution">
    <text evidence="1">The sequence shown here is derived from an EMBL/GenBank/DDBJ whole genome shotgun (WGS) entry which is preliminary data.</text>
</comment>
<sequence length="227" mass="25940">MLAGDPAGPEPDPARLEALVVRLRTVEQQRDAWQTRCEGLAGERDQEREAVQRLRASGSYRLGRTLVTFVRDPLHSSPRLLRRLVHRVRRHVPAPPKRSSAAPALPTHLYVAIGLRLPALRSFVLALRRRLLVEPDHRAVVLTDDPGFSLLRKSALVIEYLPDRQTWHRHRPDRPWDGVLADRLARLSREHAAVQVIFIDPEHPPTLADLLRQYDTTMPVQRSLQQS</sequence>
<accession>A0A931C7E3</accession>
<dbReference type="AlphaFoldDB" id="A0A931C7E3"/>
<gene>
    <name evidence="1" type="ORF">I4J89_11345</name>
</gene>
<protein>
    <submittedName>
        <fullName evidence="1">Uncharacterized protein</fullName>
    </submittedName>
</protein>
<name>A0A931C7E3_9ACTN</name>
<reference evidence="1" key="1">
    <citation type="submission" date="2020-11" db="EMBL/GenBank/DDBJ databases">
        <title>Isolation and identification of active actinomycetes.</title>
        <authorList>
            <person name="Sun X."/>
        </authorList>
    </citation>
    <scope>NUCLEOTIDE SEQUENCE</scope>
    <source>
        <strain evidence="1">NEAU-A11</strain>
    </source>
</reference>
<evidence type="ECO:0000313" key="2">
    <source>
        <dbReference type="Proteomes" id="UP000598146"/>
    </source>
</evidence>
<proteinExistence type="predicted"/>
<organism evidence="1 2">
    <name type="scientific">Actinoplanes aureus</name>
    <dbReference type="NCBI Taxonomy" id="2792083"/>
    <lineage>
        <taxon>Bacteria</taxon>
        <taxon>Bacillati</taxon>
        <taxon>Actinomycetota</taxon>
        <taxon>Actinomycetes</taxon>
        <taxon>Micromonosporales</taxon>
        <taxon>Micromonosporaceae</taxon>
        <taxon>Actinoplanes</taxon>
    </lineage>
</organism>
<evidence type="ECO:0000313" key="1">
    <source>
        <dbReference type="EMBL" id="MBG0562057.1"/>
    </source>
</evidence>
<dbReference type="EMBL" id="JADQTO010000004">
    <property type="protein sequence ID" value="MBG0562057.1"/>
    <property type="molecule type" value="Genomic_DNA"/>
</dbReference>